<reference evidence="6 7" key="1">
    <citation type="submission" date="2016-02" db="EMBL/GenBank/DDBJ databases">
        <authorList>
            <person name="Wen L."/>
            <person name="He K."/>
            <person name="Yang H."/>
        </authorList>
    </citation>
    <scope>NUCLEOTIDE SEQUENCE [LARGE SCALE GENOMIC DNA]</scope>
    <source>
        <strain evidence="6 7">DSM 22607</strain>
    </source>
</reference>
<evidence type="ECO:0000259" key="5">
    <source>
        <dbReference type="SMART" id="SM00849"/>
    </source>
</evidence>
<evidence type="ECO:0000256" key="4">
    <source>
        <dbReference type="ARBA" id="ARBA00022833"/>
    </source>
</evidence>
<evidence type="ECO:0000256" key="3">
    <source>
        <dbReference type="ARBA" id="ARBA00022801"/>
    </source>
</evidence>
<sequence>MKVIPVMTGALLENAYIATDGDSGTAIVIDPGDDARKIEEQIDRLGLEVSYILLTHGHADHIGAVDELRKRYHAKVAVHEKDAEMLTSGTANLSSFMGRPFSIGPADILLKDGDTVNAGNLTLRVLHTPGHSQGSVCFLGNGVLFSGDTLFEGSIGRTDFPGSNMEEMRASLQRLKELAEDYDVYPGHGALTTLGREKAMNPYMGW</sequence>
<dbReference type="GO" id="GO:0046872">
    <property type="term" value="F:metal ion binding"/>
    <property type="evidence" value="ECO:0007669"/>
    <property type="project" value="UniProtKB-KW"/>
</dbReference>
<dbReference type="PANTHER" id="PTHR46233">
    <property type="entry name" value="HYDROXYACYLGLUTATHIONE HYDROLASE GLOC"/>
    <property type="match status" value="1"/>
</dbReference>
<evidence type="ECO:0000313" key="6">
    <source>
        <dbReference type="EMBL" id="KXK65006.1"/>
    </source>
</evidence>
<gene>
    <name evidence="6" type="ORF">HMPREF3293_02255</name>
</gene>
<dbReference type="InterPro" id="IPR051453">
    <property type="entry name" value="MBL_Glyoxalase_II"/>
</dbReference>
<dbReference type="SUPFAM" id="SSF56281">
    <property type="entry name" value="Metallo-hydrolase/oxidoreductase"/>
    <property type="match status" value="1"/>
</dbReference>
<dbReference type="EMBL" id="LSZW01000063">
    <property type="protein sequence ID" value="KXK65006.1"/>
    <property type="molecule type" value="Genomic_DNA"/>
</dbReference>
<accession>A0A136Q396</accession>
<dbReference type="Gene3D" id="3.60.15.10">
    <property type="entry name" value="Ribonuclease Z/Hydroxyacylglutathione hydrolase-like"/>
    <property type="match status" value="1"/>
</dbReference>
<feature type="domain" description="Metallo-beta-lactamase" evidence="5">
    <location>
        <begin position="12"/>
        <end position="188"/>
    </location>
</feature>
<keyword evidence="4" id="KW-0862">Zinc</keyword>
<dbReference type="CDD" id="cd06262">
    <property type="entry name" value="metallo-hydrolase-like_MBL-fold"/>
    <property type="match status" value="1"/>
</dbReference>
<keyword evidence="7" id="KW-1185">Reference proteome</keyword>
<evidence type="ECO:0000313" key="7">
    <source>
        <dbReference type="Proteomes" id="UP000070366"/>
    </source>
</evidence>
<dbReference type="SMART" id="SM00849">
    <property type="entry name" value="Lactamase_B"/>
    <property type="match status" value="1"/>
</dbReference>
<organism evidence="6 7">
    <name type="scientific">Christensenella minuta</name>
    <dbReference type="NCBI Taxonomy" id="626937"/>
    <lineage>
        <taxon>Bacteria</taxon>
        <taxon>Bacillati</taxon>
        <taxon>Bacillota</taxon>
        <taxon>Clostridia</taxon>
        <taxon>Christensenellales</taxon>
        <taxon>Christensenellaceae</taxon>
        <taxon>Christensenella</taxon>
    </lineage>
</organism>
<protein>
    <submittedName>
        <fullName evidence="6">Metallo-beta-lactamase domain protein</fullName>
    </submittedName>
</protein>
<dbReference type="InterPro" id="IPR001279">
    <property type="entry name" value="Metallo-B-lactamas"/>
</dbReference>
<comment type="caution">
    <text evidence="6">The sequence shown here is derived from an EMBL/GenBank/DDBJ whole genome shotgun (WGS) entry which is preliminary data.</text>
</comment>
<name>A0A136Q396_9FIRM</name>
<keyword evidence="3" id="KW-0378">Hydrolase</keyword>
<dbReference type="STRING" id="626937.HMPREF3293_02255"/>
<dbReference type="RefSeq" id="WP_066518693.1">
    <property type="nucleotide sequence ID" value="NZ_CABMOF010000001.1"/>
</dbReference>
<evidence type="ECO:0000256" key="2">
    <source>
        <dbReference type="ARBA" id="ARBA00022723"/>
    </source>
</evidence>
<dbReference type="Pfam" id="PF00753">
    <property type="entry name" value="Lactamase_B"/>
    <property type="match status" value="1"/>
</dbReference>
<evidence type="ECO:0000256" key="1">
    <source>
        <dbReference type="ARBA" id="ARBA00001947"/>
    </source>
</evidence>
<dbReference type="InterPro" id="IPR036866">
    <property type="entry name" value="RibonucZ/Hydroxyglut_hydro"/>
</dbReference>
<dbReference type="Proteomes" id="UP000070366">
    <property type="component" value="Unassembled WGS sequence"/>
</dbReference>
<keyword evidence="2" id="KW-0479">Metal-binding</keyword>
<comment type="cofactor">
    <cofactor evidence="1">
        <name>Zn(2+)</name>
        <dbReference type="ChEBI" id="CHEBI:29105"/>
    </cofactor>
</comment>
<proteinExistence type="predicted"/>
<dbReference type="PANTHER" id="PTHR46233:SF3">
    <property type="entry name" value="HYDROXYACYLGLUTATHIONE HYDROLASE GLOC"/>
    <property type="match status" value="1"/>
</dbReference>
<dbReference type="AlphaFoldDB" id="A0A136Q396"/>
<dbReference type="GO" id="GO:0016787">
    <property type="term" value="F:hydrolase activity"/>
    <property type="evidence" value="ECO:0007669"/>
    <property type="project" value="UniProtKB-KW"/>
</dbReference>